<dbReference type="GO" id="GO:0004382">
    <property type="term" value="F:GDP phosphatase activity"/>
    <property type="evidence" value="ECO:0007669"/>
    <property type="project" value="UniProtKB-EC"/>
</dbReference>
<protein>
    <recommendedName>
        <fullName evidence="5">guanosine-diphosphatase</fullName>
        <ecNumber evidence="5">3.6.1.42</ecNumber>
    </recommendedName>
</protein>
<evidence type="ECO:0000256" key="2">
    <source>
        <dbReference type="ARBA" id="ARBA00009283"/>
    </source>
</evidence>
<dbReference type="GO" id="GO:0017111">
    <property type="term" value="F:ribonucleoside triphosphate phosphatase activity"/>
    <property type="evidence" value="ECO:0007669"/>
    <property type="project" value="TreeGrafter"/>
</dbReference>
<dbReference type="InterPro" id="IPR000407">
    <property type="entry name" value="GDA1_CD39_NTPase"/>
</dbReference>
<feature type="region of interest" description="Disordered" evidence="9">
    <location>
        <begin position="125"/>
        <end position="145"/>
    </location>
</feature>
<dbReference type="Gene3D" id="3.30.420.40">
    <property type="match status" value="1"/>
</dbReference>
<evidence type="ECO:0000256" key="1">
    <source>
        <dbReference type="ARBA" id="ARBA00004323"/>
    </source>
</evidence>
<keyword evidence="7" id="KW-0547">Nucleotide-binding</keyword>
<evidence type="ECO:0000256" key="7">
    <source>
        <dbReference type="PIRSR" id="PIRSR600407-2"/>
    </source>
</evidence>
<dbReference type="OrthoDB" id="6372431at2759"/>
<evidence type="ECO:0000256" key="6">
    <source>
        <dbReference type="PIRSR" id="PIRSR600407-1"/>
    </source>
</evidence>
<organism evidence="10 11">
    <name type="scientific">Daedalea quercina L-15889</name>
    <dbReference type="NCBI Taxonomy" id="1314783"/>
    <lineage>
        <taxon>Eukaryota</taxon>
        <taxon>Fungi</taxon>
        <taxon>Dikarya</taxon>
        <taxon>Basidiomycota</taxon>
        <taxon>Agaricomycotina</taxon>
        <taxon>Agaricomycetes</taxon>
        <taxon>Polyporales</taxon>
        <taxon>Fomitopsis</taxon>
    </lineage>
</organism>
<comment type="subcellular location">
    <subcellularLocation>
        <location evidence="1">Golgi apparatus membrane</location>
        <topology evidence="1">Single-pass type II membrane protein</topology>
    </subcellularLocation>
</comment>
<dbReference type="GO" id="GO:0005524">
    <property type="term" value="F:ATP binding"/>
    <property type="evidence" value="ECO:0007669"/>
    <property type="project" value="UniProtKB-KW"/>
</dbReference>
<dbReference type="PANTHER" id="PTHR11782">
    <property type="entry name" value="ADENOSINE/GUANOSINE DIPHOSPHATASE"/>
    <property type="match status" value="1"/>
</dbReference>
<evidence type="ECO:0000256" key="5">
    <source>
        <dbReference type="ARBA" id="ARBA00038903"/>
    </source>
</evidence>
<feature type="binding site" evidence="7">
    <location>
        <begin position="419"/>
        <end position="423"/>
    </location>
    <ligand>
        <name>ATP</name>
        <dbReference type="ChEBI" id="CHEBI:30616"/>
    </ligand>
</feature>
<keyword evidence="7" id="KW-0067">ATP-binding</keyword>
<dbReference type="Pfam" id="PF01150">
    <property type="entry name" value="GDA1_CD39"/>
    <property type="match status" value="1"/>
</dbReference>
<dbReference type="GO" id="GO:0009134">
    <property type="term" value="P:nucleoside diphosphate catabolic process"/>
    <property type="evidence" value="ECO:0007669"/>
    <property type="project" value="TreeGrafter"/>
</dbReference>
<dbReference type="Gene3D" id="3.30.420.150">
    <property type="entry name" value="Exopolyphosphatase. Domain 2"/>
    <property type="match status" value="1"/>
</dbReference>
<dbReference type="PROSITE" id="PS01238">
    <property type="entry name" value="GDA1_CD39_NTPASE"/>
    <property type="match status" value="1"/>
</dbReference>
<dbReference type="PANTHER" id="PTHR11782:SF83">
    <property type="entry name" value="GUANOSINE-DIPHOSPHATASE"/>
    <property type="match status" value="1"/>
</dbReference>
<dbReference type="GO" id="GO:0045134">
    <property type="term" value="F:UDP phosphatase activity"/>
    <property type="evidence" value="ECO:0007669"/>
    <property type="project" value="TreeGrafter"/>
</dbReference>
<evidence type="ECO:0000313" key="11">
    <source>
        <dbReference type="Proteomes" id="UP000076727"/>
    </source>
</evidence>
<evidence type="ECO:0000256" key="9">
    <source>
        <dbReference type="SAM" id="MobiDB-lite"/>
    </source>
</evidence>
<dbReference type="STRING" id="1314783.A0A165ML65"/>
<reference evidence="10 11" key="1">
    <citation type="journal article" date="2016" name="Mol. Biol. Evol.">
        <title>Comparative Genomics of Early-Diverging Mushroom-Forming Fungi Provides Insights into the Origins of Lignocellulose Decay Capabilities.</title>
        <authorList>
            <person name="Nagy L.G."/>
            <person name="Riley R."/>
            <person name="Tritt A."/>
            <person name="Adam C."/>
            <person name="Daum C."/>
            <person name="Floudas D."/>
            <person name="Sun H."/>
            <person name="Yadav J.S."/>
            <person name="Pangilinan J."/>
            <person name="Larsson K.H."/>
            <person name="Matsuura K."/>
            <person name="Barry K."/>
            <person name="Labutti K."/>
            <person name="Kuo R."/>
            <person name="Ohm R.A."/>
            <person name="Bhattacharya S.S."/>
            <person name="Shirouzu T."/>
            <person name="Yoshinaga Y."/>
            <person name="Martin F.M."/>
            <person name="Grigoriev I.V."/>
            <person name="Hibbett D.S."/>
        </authorList>
    </citation>
    <scope>NUCLEOTIDE SEQUENCE [LARGE SCALE GENOMIC DNA]</scope>
    <source>
        <strain evidence="10 11">L-15889</strain>
    </source>
</reference>
<gene>
    <name evidence="10" type="ORF">DAEQUDRAFT_496508</name>
</gene>
<feature type="compositionally biased region" description="Pro residues" evidence="9">
    <location>
        <begin position="208"/>
        <end position="219"/>
    </location>
</feature>
<dbReference type="EMBL" id="KV429099">
    <property type="protein sequence ID" value="KZT65832.1"/>
    <property type="molecule type" value="Genomic_DNA"/>
</dbReference>
<name>A0A165ML65_9APHY</name>
<comment type="function">
    <text evidence="4">After transfer of sugars to endogenous macromolecular acceptors, the enzyme converts nucleoside diphosphates to nucleoside monophosphates which in turn exit the Golgi lumen in a coupled antiporter reaction, allowing entry of additional nucleotide sugar from the cytosol.</text>
</comment>
<keyword evidence="3 8" id="KW-0378">Hydrolase</keyword>
<dbReference type="AlphaFoldDB" id="A0A165ML65"/>
<evidence type="ECO:0000256" key="4">
    <source>
        <dbReference type="ARBA" id="ARBA00037742"/>
    </source>
</evidence>
<feature type="compositionally biased region" description="Pro residues" evidence="9">
    <location>
        <begin position="228"/>
        <end position="237"/>
    </location>
</feature>
<comment type="similarity">
    <text evidence="2 8">Belongs to the GDA1/CD39 NTPase family.</text>
</comment>
<dbReference type="Proteomes" id="UP000076727">
    <property type="component" value="Unassembled WGS sequence"/>
</dbReference>
<dbReference type="GO" id="GO:0000139">
    <property type="term" value="C:Golgi membrane"/>
    <property type="evidence" value="ECO:0007669"/>
    <property type="project" value="UniProtKB-SubCell"/>
</dbReference>
<dbReference type="EC" id="3.6.1.42" evidence="5"/>
<evidence type="ECO:0000313" key="10">
    <source>
        <dbReference type="EMBL" id="KZT65832.1"/>
    </source>
</evidence>
<evidence type="ECO:0000256" key="8">
    <source>
        <dbReference type="RuleBase" id="RU003833"/>
    </source>
</evidence>
<evidence type="ECO:0000256" key="3">
    <source>
        <dbReference type="ARBA" id="ARBA00022801"/>
    </source>
</evidence>
<keyword evidence="11" id="KW-1185">Reference proteome</keyword>
<feature type="active site" description="Proton acceptor" evidence="6">
    <location>
        <position position="386"/>
    </location>
</feature>
<accession>A0A165ML65</accession>
<dbReference type="GO" id="GO:0006487">
    <property type="term" value="P:protein N-linked glycosylation"/>
    <property type="evidence" value="ECO:0007669"/>
    <property type="project" value="TreeGrafter"/>
</dbReference>
<proteinExistence type="inferred from homology"/>
<sequence length="690" mass="74780">MAWYRPLSVIQRVHKWFRILQRAWASTEVDGKCAPSQLIVSRRQTTNTCKYNEQKSVTVGSAHEGYSTGACASLNTHDNVLFASAAHSPLPLHARFVRRSLGTIPEHRRGHSTSVQHARGNTHLRKTSTAAMFGSRSPTTSNYERLEGGHGVKSVGSAVRLAGWKKFALAAVVIVGLVYVFGNRKEGMVPHEMPSILRPDWSGTDKSPLPPVVPEPVPVPVHDDDMVPKPPPSPPTGPEDDPDLSKTVHCVAPSKPSLPLVQYALMVDAGSTGSRIHIYKFNNCGQSPTYEYEVFRMTQPGLSSYSGRPQEAAQSLDVLLNEAVRIIPKELQSCTPIQVKATAGLRLLGASESAAILDAVKAHLHASYSFSLKDEDGVAIMDGKDEGVYAWITANYLLNTIRGESPAGTPSYAVLDLGGASTQIVFEPVFSKPDDTLEPGEHKYDLAFGGKTHVLYQHSYLGYGLMRARQSVHRLVEFMGNLRGTAAGAGANATIANACLARGTARAVDIEDARVPGGKFGVTMVGADVGGFEACNRVVELVMAKDAICEVKPCSFNGVYQPSLMDTFPAGKVLLLSYFYDRLQPFLDASPELAKAPLSVATFGTLAQQVCLGRPSWTQHWGSNAALMEELEGRPEWCLDLTFMHALLRLGYELDRAREIQVGKQIEGTELGWCLGATLAMVGGDIKCRV</sequence>
<feature type="region of interest" description="Disordered" evidence="9">
    <location>
        <begin position="200"/>
        <end position="246"/>
    </location>
</feature>
<dbReference type="CDD" id="cd24040">
    <property type="entry name" value="ASKHA_NBD_GDA1"/>
    <property type="match status" value="1"/>
</dbReference>